<accession>A0A1N7FZK7</accession>
<dbReference type="STRING" id="308853.SAMN05421752_10941"/>
<organism evidence="1 2">
    <name type="scientific">Natronorubrum thiooxidans</name>
    <dbReference type="NCBI Taxonomy" id="308853"/>
    <lineage>
        <taxon>Archaea</taxon>
        <taxon>Methanobacteriati</taxon>
        <taxon>Methanobacteriota</taxon>
        <taxon>Stenosarchaea group</taxon>
        <taxon>Halobacteria</taxon>
        <taxon>Halobacteriales</taxon>
        <taxon>Natrialbaceae</taxon>
        <taxon>Natronorubrum</taxon>
    </lineage>
</organism>
<dbReference type="AlphaFoldDB" id="A0A1N7FZK7"/>
<evidence type="ECO:0000313" key="1">
    <source>
        <dbReference type="EMBL" id="SIS05727.1"/>
    </source>
</evidence>
<evidence type="ECO:0000313" key="2">
    <source>
        <dbReference type="Proteomes" id="UP000185936"/>
    </source>
</evidence>
<protein>
    <submittedName>
        <fullName evidence="1">Outer membrane lipoprotein-sorting protein</fullName>
    </submittedName>
</protein>
<name>A0A1N7FZK7_9EURY</name>
<keyword evidence="1" id="KW-0449">Lipoprotein</keyword>
<reference evidence="2" key="1">
    <citation type="submission" date="2017-01" db="EMBL/GenBank/DDBJ databases">
        <authorList>
            <person name="Varghese N."/>
            <person name="Submissions S."/>
        </authorList>
    </citation>
    <scope>NUCLEOTIDE SEQUENCE [LARGE SCALE GENOMIC DNA]</scope>
    <source>
        <strain evidence="2">type strain: HArc-</strain>
    </source>
</reference>
<dbReference type="EMBL" id="FTNR01000009">
    <property type="protein sequence ID" value="SIS05727.1"/>
    <property type="molecule type" value="Genomic_DNA"/>
</dbReference>
<keyword evidence="2" id="KW-1185">Reference proteome</keyword>
<dbReference type="PROSITE" id="PS51257">
    <property type="entry name" value="PROKAR_LIPOPROTEIN"/>
    <property type="match status" value="1"/>
</dbReference>
<dbReference type="PANTHER" id="PTHR37507">
    <property type="entry name" value="SPORULATION PROTEIN YDCC"/>
    <property type="match status" value="1"/>
</dbReference>
<dbReference type="OrthoDB" id="137725at2157"/>
<dbReference type="PANTHER" id="PTHR37507:SF2">
    <property type="entry name" value="SPORULATION PROTEIN YDCC"/>
    <property type="match status" value="1"/>
</dbReference>
<sequence>MRVPAADHTPIRIAAALFLTVVLAGCVAVPDAGPSQAHLEDQLADTEPPDEFAATVDVRETVDGETTQHTEAVWLRADGTSRIETADNGSELVIVSDGSDRYIHDLERDTIRSYERDPDARSLLEGLSAQPERYLDAYDVTGLEETQVNGRDVYHVEFEPPANETIERSVGVRVGQTEYVFPLETSETGPYERSADRVELWLDRETLFPVKHTIAGDDIELTTTYRNLSIDGGLDDDLFEPPTVAEDSDADETEFVFPTIDQYDTIADAEAAAPFAVAEPSADALPDAVAFDGASSYEFHDEDRRQVSLFYRNGGGESVTVTTSDGPRAFATDGDSVSVGEATGTLETTEQGTELQWSCDGLYYSVFVSDEYGDAELALVVSESLGLEC</sequence>
<dbReference type="RefSeq" id="WP_076609751.1">
    <property type="nucleotide sequence ID" value="NZ_FTNR01000009.1"/>
</dbReference>
<gene>
    <name evidence="1" type="ORF">SAMN05421752_10941</name>
</gene>
<proteinExistence type="predicted"/>
<dbReference type="Gene3D" id="2.50.20.10">
    <property type="entry name" value="Lipoprotein localisation LolA/LolB/LppX"/>
    <property type="match status" value="1"/>
</dbReference>
<dbReference type="Proteomes" id="UP000185936">
    <property type="component" value="Unassembled WGS sequence"/>
</dbReference>
<dbReference type="InterPro" id="IPR052944">
    <property type="entry name" value="Sporulation_related"/>
</dbReference>